<reference evidence="2 3" key="1">
    <citation type="journal article" date="2017" name="Int. J. Syst. Evol. Microbiol.">
        <title>Mucilaginibacterpsychrotolerans sp. nov., isolated from peatlands.</title>
        <authorList>
            <person name="Deng Y."/>
            <person name="Shen L."/>
            <person name="Xu B."/>
            <person name="Liu Y."/>
            <person name="Gu Z."/>
            <person name="Liu H."/>
            <person name="Zhou Y."/>
        </authorList>
    </citation>
    <scope>NUCLEOTIDE SEQUENCE [LARGE SCALE GENOMIC DNA]</scope>
    <source>
        <strain evidence="2 3">NH7-4</strain>
    </source>
</reference>
<feature type="signal peptide" evidence="1">
    <location>
        <begin position="1"/>
        <end position="22"/>
    </location>
</feature>
<organism evidence="2 3">
    <name type="scientific">Mucilaginibacter psychrotolerans</name>
    <dbReference type="NCBI Taxonomy" id="1524096"/>
    <lineage>
        <taxon>Bacteria</taxon>
        <taxon>Pseudomonadati</taxon>
        <taxon>Bacteroidota</taxon>
        <taxon>Sphingobacteriia</taxon>
        <taxon>Sphingobacteriales</taxon>
        <taxon>Sphingobacteriaceae</taxon>
        <taxon>Mucilaginibacter</taxon>
    </lineage>
</organism>
<keyword evidence="3" id="KW-1185">Reference proteome</keyword>
<keyword evidence="1" id="KW-0732">Signal</keyword>
<protein>
    <recommendedName>
        <fullName evidence="4">GLPGLI family protein</fullName>
    </recommendedName>
</protein>
<dbReference type="OrthoDB" id="703071at2"/>
<evidence type="ECO:0008006" key="4">
    <source>
        <dbReference type="Google" id="ProtNLM"/>
    </source>
</evidence>
<feature type="chain" id="PRO_5021378286" description="GLPGLI family protein" evidence="1">
    <location>
        <begin position="23"/>
        <end position="237"/>
    </location>
</feature>
<evidence type="ECO:0000313" key="3">
    <source>
        <dbReference type="Proteomes" id="UP000297540"/>
    </source>
</evidence>
<evidence type="ECO:0000313" key="2">
    <source>
        <dbReference type="EMBL" id="TFF39554.1"/>
    </source>
</evidence>
<accession>A0A4Y8SM59</accession>
<sequence>MKTHQSLTLLAVFILLTISLKAQPPAFRADLNRMFANQYLQTQMQIQMQMNMAMMGRYYDYIPDNFKYDFKVRLKDSTTKEVYSKIYLDTIRHQNYLLFEDKKLPKKDSLRKQRIYPGETISISRDGIVPFNKLTYTANGIAKDSCWMFKVIGGARINVFSFLSAREGGDFSHVTVVAIQKGDGPIVKLSAENVTAMVAGDDDALKAIEKKNYLKAIKIYNKNFLKANKTTEGGARQ</sequence>
<name>A0A4Y8SM59_9SPHI</name>
<dbReference type="RefSeq" id="WP_133226938.1">
    <property type="nucleotide sequence ID" value="NZ_SOZE01000003.1"/>
</dbReference>
<proteinExistence type="predicted"/>
<gene>
    <name evidence="2" type="ORF">E2R66_04055</name>
</gene>
<dbReference type="Proteomes" id="UP000297540">
    <property type="component" value="Unassembled WGS sequence"/>
</dbReference>
<dbReference type="AlphaFoldDB" id="A0A4Y8SM59"/>
<comment type="caution">
    <text evidence="2">The sequence shown here is derived from an EMBL/GenBank/DDBJ whole genome shotgun (WGS) entry which is preliminary data.</text>
</comment>
<evidence type="ECO:0000256" key="1">
    <source>
        <dbReference type="SAM" id="SignalP"/>
    </source>
</evidence>
<dbReference type="EMBL" id="SOZE01000003">
    <property type="protein sequence ID" value="TFF39554.1"/>
    <property type="molecule type" value="Genomic_DNA"/>
</dbReference>